<keyword evidence="4" id="KW-1185">Reference proteome</keyword>
<dbReference type="Proteomes" id="UP000009046">
    <property type="component" value="Unassembled WGS sequence"/>
</dbReference>
<sequence length="104" mass="12064">MVNGILKMSFCLILAFCLLTSAFGRPQELQENERKDLKRQLSEGEDLKTDNSYGLGYGLGYGYGYGGYPYGYYGLYGLEKIIPKVNFFFFFIKSYGKYWKHFIL</sequence>
<accession>E0VH02</accession>
<dbReference type="KEGG" id="phu:Phum_PHUM196240"/>
<dbReference type="RefSeq" id="XP_002425396.1">
    <property type="nucleotide sequence ID" value="XM_002425351.1"/>
</dbReference>
<evidence type="ECO:0000313" key="2">
    <source>
        <dbReference type="EMBL" id="EEB12658.1"/>
    </source>
</evidence>
<dbReference type="EMBL" id="DS235155">
    <property type="protein sequence ID" value="EEB12658.1"/>
    <property type="molecule type" value="Genomic_DNA"/>
</dbReference>
<evidence type="ECO:0000313" key="4">
    <source>
        <dbReference type="Proteomes" id="UP000009046"/>
    </source>
</evidence>
<reference evidence="2" key="2">
    <citation type="submission" date="2007-04" db="EMBL/GenBank/DDBJ databases">
        <title>The genome of the human body louse.</title>
        <authorList>
            <consortium name="The Human Body Louse Genome Consortium"/>
            <person name="Kirkness E."/>
            <person name="Walenz B."/>
            <person name="Hass B."/>
            <person name="Bruggner R."/>
            <person name="Strausberg R."/>
        </authorList>
    </citation>
    <scope>NUCLEOTIDE SEQUENCE</scope>
    <source>
        <strain evidence="2">USDA</strain>
    </source>
</reference>
<dbReference type="VEuPathDB" id="VectorBase:PHUM196240"/>
<reference evidence="3" key="3">
    <citation type="submission" date="2021-02" db="UniProtKB">
        <authorList>
            <consortium name="EnsemblMetazoa"/>
        </authorList>
    </citation>
    <scope>IDENTIFICATION</scope>
    <source>
        <strain evidence="3">USDA</strain>
    </source>
</reference>
<feature type="signal peptide" evidence="1">
    <location>
        <begin position="1"/>
        <end position="24"/>
    </location>
</feature>
<protein>
    <submittedName>
        <fullName evidence="2 3">Uncharacterized protein</fullName>
    </submittedName>
</protein>
<dbReference type="GeneID" id="8240318"/>
<evidence type="ECO:0000313" key="3">
    <source>
        <dbReference type="EnsemblMetazoa" id="PHUM196240-PA"/>
    </source>
</evidence>
<dbReference type="EMBL" id="AAZO01002276">
    <property type="status" value="NOT_ANNOTATED_CDS"/>
    <property type="molecule type" value="Genomic_DNA"/>
</dbReference>
<evidence type="ECO:0000256" key="1">
    <source>
        <dbReference type="SAM" id="SignalP"/>
    </source>
</evidence>
<dbReference type="InParanoid" id="E0VH02"/>
<reference evidence="2" key="1">
    <citation type="submission" date="2007-04" db="EMBL/GenBank/DDBJ databases">
        <title>Annotation of Pediculus humanus corporis strain USDA.</title>
        <authorList>
            <person name="Kirkness E."/>
            <person name="Hannick L."/>
            <person name="Hass B."/>
            <person name="Bruggner R."/>
            <person name="Lawson D."/>
            <person name="Bidwell S."/>
            <person name="Joardar V."/>
            <person name="Caler E."/>
            <person name="Walenz B."/>
            <person name="Inman J."/>
            <person name="Schobel S."/>
            <person name="Galinsky K."/>
            <person name="Amedeo P."/>
            <person name="Strausberg R."/>
        </authorList>
    </citation>
    <scope>NUCLEOTIDE SEQUENCE</scope>
    <source>
        <strain evidence="2">USDA</strain>
    </source>
</reference>
<dbReference type="CTD" id="8240318"/>
<keyword evidence="1" id="KW-0732">Signal</keyword>
<feature type="chain" id="PRO_5014570094" evidence="1">
    <location>
        <begin position="25"/>
        <end position="104"/>
    </location>
</feature>
<gene>
    <name evidence="3" type="primary">8240318</name>
    <name evidence="2" type="ORF">Phum_PHUM196240</name>
</gene>
<dbReference type="AlphaFoldDB" id="E0VH02"/>
<organism>
    <name type="scientific">Pediculus humanus subsp. corporis</name>
    <name type="common">Body louse</name>
    <dbReference type="NCBI Taxonomy" id="121224"/>
    <lineage>
        <taxon>Eukaryota</taxon>
        <taxon>Metazoa</taxon>
        <taxon>Ecdysozoa</taxon>
        <taxon>Arthropoda</taxon>
        <taxon>Hexapoda</taxon>
        <taxon>Insecta</taxon>
        <taxon>Pterygota</taxon>
        <taxon>Neoptera</taxon>
        <taxon>Paraneoptera</taxon>
        <taxon>Psocodea</taxon>
        <taxon>Troctomorpha</taxon>
        <taxon>Phthiraptera</taxon>
        <taxon>Anoplura</taxon>
        <taxon>Pediculidae</taxon>
        <taxon>Pediculus</taxon>
    </lineage>
</organism>
<dbReference type="EnsemblMetazoa" id="PHUM196240-RA">
    <property type="protein sequence ID" value="PHUM196240-PA"/>
    <property type="gene ID" value="PHUM196240"/>
</dbReference>
<name>E0VH02_PEDHC</name>
<proteinExistence type="predicted"/>
<dbReference type="HOGENOM" id="CLU_2253255_0_0_1"/>